<feature type="domain" description="EF-hand" evidence="4">
    <location>
        <begin position="82"/>
        <end position="117"/>
    </location>
</feature>
<dbReference type="FunFam" id="1.10.238.10:FF:000003">
    <property type="entry name" value="Calmodulin A"/>
    <property type="match status" value="1"/>
</dbReference>
<proteinExistence type="predicted"/>
<dbReference type="CDD" id="cd00051">
    <property type="entry name" value="EFh"/>
    <property type="match status" value="1"/>
</dbReference>
<dbReference type="Gene3D" id="1.10.238.10">
    <property type="entry name" value="EF-hand"/>
    <property type="match status" value="3"/>
</dbReference>
<evidence type="ECO:0000256" key="1">
    <source>
        <dbReference type="ARBA" id="ARBA00022723"/>
    </source>
</evidence>
<gene>
    <name evidence="5" type="ORF">PECAL_3P05540</name>
</gene>
<evidence type="ECO:0000256" key="3">
    <source>
        <dbReference type="ARBA" id="ARBA00022837"/>
    </source>
</evidence>
<reference evidence="5" key="1">
    <citation type="submission" date="2021-11" db="EMBL/GenBank/DDBJ databases">
        <authorList>
            <consortium name="Genoscope - CEA"/>
            <person name="William W."/>
        </authorList>
    </citation>
    <scope>NUCLEOTIDE SEQUENCE</scope>
</reference>
<dbReference type="PANTHER" id="PTHR23048">
    <property type="entry name" value="MYOSIN LIGHT CHAIN 1, 3"/>
    <property type="match status" value="1"/>
</dbReference>
<dbReference type="GO" id="GO:0005509">
    <property type="term" value="F:calcium ion binding"/>
    <property type="evidence" value="ECO:0007669"/>
    <property type="project" value="InterPro"/>
</dbReference>
<organism evidence="5 6">
    <name type="scientific">Pelagomonas calceolata</name>
    <dbReference type="NCBI Taxonomy" id="35677"/>
    <lineage>
        <taxon>Eukaryota</taxon>
        <taxon>Sar</taxon>
        <taxon>Stramenopiles</taxon>
        <taxon>Ochrophyta</taxon>
        <taxon>Pelagophyceae</taxon>
        <taxon>Pelagomonadales</taxon>
        <taxon>Pelagomonadaceae</taxon>
        <taxon>Pelagomonas</taxon>
    </lineage>
</organism>
<dbReference type="PROSITE" id="PS50222">
    <property type="entry name" value="EF_HAND_2"/>
    <property type="match status" value="3"/>
</dbReference>
<protein>
    <recommendedName>
        <fullName evidence="4">EF-hand domain-containing protein</fullName>
    </recommendedName>
</protein>
<dbReference type="Pfam" id="PF13499">
    <property type="entry name" value="EF-hand_7"/>
    <property type="match status" value="2"/>
</dbReference>
<feature type="domain" description="EF-hand" evidence="4">
    <location>
        <begin position="118"/>
        <end position="150"/>
    </location>
</feature>
<dbReference type="InterPro" id="IPR050230">
    <property type="entry name" value="CALM/Myosin/TropC-like"/>
</dbReference>
<evidence type="ECO:0000256" key="2">
    <source>
        <dbReference type="ARBA" id="ARBA00022737"/>
    </source>
</evidence>
<comment type="caution">
    <text evidence="5">The sequence shown here is derived from an EMBL/GenBank/DDBJ whole genome shotgun (WGS) entry which is preliminary data.</text>
</comment>
<dbReference type="InterPro" id="IPR018247">
    <property type="entry name" value="EF_Hand_1_Ca_BS"/>
</dbReference>
<dbReference type="AlphaFoldDB" id="A0A8J2SDG7"/>
<keyword evidence="3" id="KW-0106">Calcium</keyword>
<dbReference type="OrthoDB" id="26525at2759"/>
<sequence>MPGKTLNEREQAELKEAFDLFDHEKSGKLNIHELKVLMRALGFQVKKRDVVKCIHDIEPQNEGHVDFSLYAQIMAEKYALRDPEEEILKAFQLFDHDGSGKISLKNMRHVAAELGEDLADEELQAMIEEFDRDQDGEISQEEFLTIMRSA</sequence>
<dbReference type="EMBL" id="CAKKNE010000003">
    <property type="protein sequence ID" value="CAH0370658.1"/>
    <property type="molecule type" value="Genomic_DNA"/>
</dbReference>
<evidence type="ECO:0000313" key="5">
    <source>
        <dbReference type="EMBL" id="CAH0370658.1"/>
    </source>
</evidence>
<dbReference type="InterPro" id="IPR002048">
    <property type="entry name" value="EF_hand_dom"/>
</dbReference>
<evidence type="ECO:0000313" key="6">
    <source>
        <dbReference type="Proteomes" id="UP000789595"/>
    </source>
</evidence>
<dbReference type="SMART" id="SM00054">
    <property type="entry name" value="EFh"/>
    <property type="match status" value="3"/>
</dbReference>
<keyword evidence="1" id="KW-0479">Metal-binding</keyword>
<dbReference type="SUPFAM" id="SSF47473">
    <property type="entry name" value="EF-hand"/>
    <property type="match status" value="1"/>
</dbReference>
<evidence type="ECO:0000259" key="4">
    <source>
        <dbReference type="PROSITE" id="PS50222"/>
    </source>
</evidence>
<feature type="domain" description="EF-hand" evidence="4">
    <location>
        <begin position="9"/>
        <end position="44"/>
    </location>
</feature>
<dbReference type="Proteomes" id="UP000789595">
    <property type="component" value="Unassembled WGS sequence"/>
</dbReference>
<dbReference type="PROSITE" id="PS00018">
    <property type="entry name" value="EF_HAND_1"/>
    <property type="match status" value="1"/>
</dbReference>
<keyword evidence="6" id="KW-1185">Reference proteome</keyword>
<keyword evidence="2" id="KW-0677">Repeat</keyword>
<dbReference type="PANTHER" id="PTHR23048:SF48">
    <property type="entry name" value="CENTRIN 3"/>
    <property type="match status" value="1"/>
</dbReference>
<dbReference type="InterPro" id="IPR011992">
    <property type="entry name" value="EF-hand-dom_pair"/>
</dbReference>
<accession>A0A8J2SDG7</accession>
<dbReference type="GO" id="GO:0016460">
    <property type="term" value="C:myosin II complex"/>
    <property type="evidence" value="ECO:0007669"/>
    <property type="project" value="TreeGrafter"/>
</dbReference>
<name>A0A8J2SDG7_9STRA</name>